<name>A0A142BWJ0_9BACT</name>
<evidence type="ECO:0000256" key="1">
    <source>
        <dbReference type="SAM" id="SignalP"/>
    </source>
</evidence>
<feature type="signal peptide" evidence="1">
    <location>
        <begin position="1"/>
        <end position="29"/>
    </location>
</feature>
<accession>A0A142BWJ0</accession>
<proteinExistence type="predicted"/>
<evidence type="ECO:0000313" key="2">
    <source>
        <dbReference type="EMBL" id="AMP42478.1"/>
    </source>
</evidence>
<organism evidence="2">
    <name type="scientific">uncultured bacterium IN-14</name>
    <dbReference type="NCBI Taxonomy" id="1805592"/>
    <lineage>
        <taxon>Bacteria</taxon>
        <taxon>environmental samples</taxon>
    </lineage>
</organism>
<keyword evidence="1" id="KW-0732">Signal</keyword>
<sequence>MSKPLTSLFRSEFILVAALSLSQPLSAIASEANGDLKGAKLRELLDQSGIQCHDEKTFDCATGPYKVNIHSDCSVAPYYGAVYGQPTKLYTKADSVENDPNTLTSLAEDQLICIKATAKYGISDVAYFIMAMQDDRFENCNTADILCRVSAPLPEPYSTAMKHCKRLENGEITSCPQGWVKADAIEPYPNGLQ</sequence>
<dbReference type="EMBL" id="KU736879">
    <property type="protein sequence ID" value="AMP42478.1"/>
    <property type="molecule type" value="Genomic_DNA"/>
</dbReference>
<protein>
    <submittedName>
        <fullName evidence="2">Uncharacterized protein</fullName>
    </submittedName>
</protein>
<reference evidence="2" key="1">
    <citation type="journal article" date="2016" name="Appl. Environ. Microbiol.">
        <title>Diversity of the Tetracycline Mobilome within a Chinese Pig Manure Sample.</title>
        <authorList>
            <person name="Leclercq S.O."/>
            <person name="Wang C."/>
            <person name="Zhu Y."/>
            <person name="Wu H."/>
            <person name="Du X."/>
            <person name="Liu Z."/>
            <person name="Feng J."/>
        </authorList>
    </citation>
    <scope>NUCLEOTIDE SEQUENCE</scope>
</reference>
<dbReference type="AlphaFoldDB" id="A0A142BWJ0"/>
<feature type="chain" id="PRO_5007493110" evidence="1">
    <location>
        <begin position="30"/>
        <end position="193"/>
    </location>
</feature>